<keyword evidence="1" id="KW-1133">Transmembrane helix</keyword>
<keyword evidence="1" id="KW-0472">Membrane</keyword>
<accession>A0A654M2Y0</accession>
<dbReference type="KEGG" id="taa:NMY3_02793"/>
<evidence type="ECO:0000313" key="3">
    <source>
        <dbReference type="Proteomes" id="UP000058925"/>
    </source>
</evidence>
<protein>
    <submittedName>
        <fullName evidence="2">Uncharacterized protein</fullName>
    </submittedName>
</protein>
<keyword evidence="3" id="KW-1185">Reference proteome</keyword>
<evidence type="ECO:0000256" key="1">
    <source>
        <dbReference type="SAM" id="Phobius"/>
    </source>
</evidence>
<dbReference type="Proteomes" id="UP000058925">
    <property type="component" value="Chromosome"/>
</dbReference>
<organism evidence="2 3">
    <name type="scientific">Candidatus Nitrosocosmicus oleophilus</name>
    <dbReference type="NCBI Taxonomy" id="1353260"/>
    <lineage>
        <taxon>Archaea</taxon>
        <taxon>Nitrososphaerota</taxon>
        <taxon>Nitrososphaeria</taxon>
        <taxon>Nitrososphaerales</taxon>
        <taxon>Nitrososphaeraceae</taxon>
        <taxon>Candidatus Nitrosocosmicus</taxon>
    </lineage>
</organism>
<reference evidence="3" key="1">
    <citation type="submission" date="2015-10" db="EMBL/GenBank/DDBJ databases">
        <title>Niche specialization of a soil ammonia-oxidizing archaeon, Candidatus Nitrosocosmicus oleophilus.</title>
        <authorList>
            <person name="Jung M.-Y."/>
            <person name="Rhee S.-K."/>
        </authorList>
    </citation>
    <scope>NUCLEOTIDE SEQUENCE [LARGE SCALE GENOMIC DNA]</scope>
    <source>
        <strain evidence="3">MY3</strain>
    </source>
</reference>
<name>A0A654M2Y0_9ARCH</name>
<sequence>MILVAAKLNKGTPFNIIILNILLHDLCFVFKRNCMKMISKKVIDSIKV</sequence>
<dbReference type="AlphaFoldDB" id="A0A654M2Y0"/>
<keyword evidence="1" id="KW-0812">Transmembrane</keyword>
<feature type="transmembrane region" description="Helical" evidence="1">
    <location>
        <begin position="12"/>
        <end position="30"/>
    </location>
</feature>
<proteinExistence type="predicted"/>
<gene>
    <name evidence="2" type="ORF">NMY3_02793</name>
</gene>
<dbReference type="EMBL" id="CP012850">
    <property type="protein sequence ID" value="ALI36983.1"/>
    <property type="molecule type" value="Genomic_DNA"/>
</dbReference>
<evidence type="ECO:0000313" key="2">
    <source>
        <dbReference type="EMBL" id="ALI36983.1"/>
    </source>
</evidence>